<dbReference type="RefSeq" id="WP_008222414.1">
    <property type="nucleotide sequence ID" value="NZ_BAFK01000015.1"/>
</dbReference>
<evidence type="ECO:0000313" key="1">
    <source>
        <dbReference type="EMBL" id="GAB59636.1"/>
    </source>
</evidence>
<gene>
    <name evidence="1" type="ORF">RNAN_2642</name>
</gene>
<dbReference type="Proteomes" id="UP000004374">
    <property type="component" value="Unassembled WGS sequence"/>
</dbReference>
<dbReference type="AlphaFoldDB" id="I1E008"/>
<organism evidence="1 2">
    <name type="scientific">Rheinheimera nanhaiensis E407-8</name>
    <dbReference type="NCBI Taxonomy" id="562729"/>
    <lineage>
        <taxon>Bacteria</taxon>
        <taxon>Pseudomonadati</taxon>
        <taxon>Pseudomonadota</taxon>
        <taxon>Gammaproteobacteria</taxon>
        <taxon>Chromatiales</taxon>
        <taxon>Chromatiaceae</taxon>
        <taxon>Rheinheimera</taxon>
    </lineage>
</organism>
<sequence>MPLSASYPELAYAKEVMSLNQLQHKVETFCYATATASFALAEPCVDTRSTANQTTPIRSLICD</sequence>
<dbReference type="STRING" id="562729.RNAN_2642"/>
<reference evidence="1 2" key="1">
    <citation type="journal article" date="2012" name="J. Bacteriol.">
        <title>Genome Sequence of the Protease-Producing Bacterium Rheinheimera nanhaiensis E407-8T, Isolated from Deep-Sea Sediment of the South China Sea.</title>
        <authorList>
            <person name="Zhang X.-Y."/>
            <person name="Zhang Y.-J."/>
            <person name="Qin Q.-L."/>
            <person name="Xie B.-B."/>
            <person name="Chen X.-L."/>
            <person name="Zhou B.-C."/>
            <person name="Zhang Y.-Z."/>
        </authorList>
    </citation>
    <scope>NUCLEOTIDE SEQUENCE [LARGE SCALE GENOMIC DNA]</scope>
    <source>
        <strain evidence="1 2">E407-8</strain>
    </source>
</reference>
<name>I1E008_9GAMM</name>
<proteinExistence type="predicted"/>
<dbReference type="EMBL" id="BAFK01000015">
    <property type="protein sequence ID" value="GAB59636.1"/>
    <property type="molecule type" value="Genomic_DNA"/>
</dbReference>
<accession>I1E008</accession>
<evidence type="ECO:0000313" key="2">
    <source>
        <dbReference type="Proteomes" id="UP000004374"/>
    </source>
</evidence>
<keyword evidence="2" id="KW-1185">Reference proteome</keyword>
<comment type="caution">
    <text evidence="1">The sequence shown here is derived from an EMBL/GenBank/DDBJ whole genome shotgun (WGS) entry which is preliminary data.</text>
</comment>
<protein>
    <submittedName>
        <fullName evidence="1">Uncharacterized protein</fullName>
    </submittedName>
</protein>